<dbReference type="Proteomes" id="UP000518315">
    <property type="component" value="Unassembled WGS sequence"/>
</dbReference>
<dbReference type="OrthoDB" id="8453946at2"/>
<evidence type="ECO:0000313" key="4">
    <source>
        <dbReference type="Proteomes" id="UP000277279"/>
    </source>
</evidence>
<feature type="region of interest" description="Disordered" evidence="1">
    <location>
        <begin position="1"/>
        <end position="28"/>
    </location>
</feature>
<reference evidence="3 4" key="1">
    <citation type="submission" date="2018-11" db="EMBL/GenBank/DDBJ databases">
        <authorList>
            <person name="Huo Y."/>
        </authorList>
    </citation>
    <scope>NUCLEOTIDE SEQUENCE [LARGE SCALE GENOMIC DNA]</scope>
    <source>
        <strain evidence="3 4">DSM 30132</strain>
    </source>
</reference>
<evidence type="ECO:0000313" key="3">
    <source>
        <dbReference type="EMBL" id="RSB81858.1"/>
    </source>
</evidence>
<dbReference type="EMBL" id="JACHXH010000004">
    <property type="protein sequence ID" value="MBB3133877.1"/>
    <property type="molecule type" value="Genomic_DNA"/>
</dbReference>
<comment type="caution">
    <text evidence="3">The sequence shown here is derived from an EMBL/GenBank/DDBJ whole genome shotgun (WGS) entry which is preliminary data.</text>
</comment>
<dbReference type="EMBL" id="RJJT01000004">
    <property type="protein sequence ID" value="RSB81858.1"/>
    <property type="molecule type" value="Genomic_DNA"/>
</dbReference>
<reference evidence="2 5" key="2">
    <citation type="submission" date="2020-08" db="EMBL/GenBank/DDBJ databases">
        <title>Genomic Encyclopedia of Type Strains, Phase III (KMG-III): the genomes of soil and plant-associated and newly described type strains.</title>
        <authorList>
            <person name="Whitman W."/>
        </authorList>
    </citation>
    <scope>NUCLEOTIDE SEQUENCE [LARGE SCALE GENOMIC DNA]</scope>
    <source>
        <strain evidence="2 5">CECT 4113</strain>
    </source>
</reference>
<protein>
    <submittedName>
        <fullName evidence="3">ArsR family transcriptional regulator</fullName>
    </submittedName>
</protein>
<evidence type="ECO:0000313" key="2">
    <source>
        <dbReference type="EMBL" id="MBB3133877.1"/>
    </source>
</evidence>
<feature type="compositionally biased region" description="Basic and acidic residues" evidence="1">
    <location>
        <begin position="1"/>
        <end position="12"/>
    </location>
</feature>
<dbReference type="AlphaFoldDB" id="A0A3R9B035"/>
<evidence type="ECO:0000313" key="5">
    <source>
        <dbReference type="Proteomes" id="UP000518315"/>
    </source>
</evidence>
<keyword evidence="5" id="KW-1185">Reference proteome</keyword>
<evidence type="ECO:0000256" key="1">
    <source>
        <dbReference type="SAM" id="MobiDB-lite"/>
    </source>
</evidence>
<sequence>MTNYRDWLEGHKQASRSRGGRSINPPSRVDEGYFVRAEREGWSHIKNYSGWKRSEIANPITGEIATNCLTITKLAEQLNTTSPTVIDQMEMLRWVDRVLSVESVPMICAPDLRKPRYSRRPQATRLAIEEGYCIPITVSRSVEFEERRIGMILITPDGQRLLSTKLGHVPREGKARDIVKHFLGEGRTQAAIVELTGYSQQSVSYHVRRLQSAA</sequence>
<dbReference type="RefSeq" id="WP_125844043.1">
    <property type="nucleotide sequence ID" value="NZ_JACHXH010000004.1"/>
</dbReference>
<gene>
    <name evidence="3" type="ORF">EFD55_07905</name>
    <name evidence="2" type="ORF">FHS26_001590</name>
</gene>
<accession>A0A3R9B035</accession>
<proteinExistence type="predicted"/>
<organism evidence="3 4">
    <name type="scientific">Rhizobium pisi</name>
    <dbReference type="NCBI Taxonomy" id="574561"/>
    <lineage>
        <taxon>Bacteria</taxon>
        <taxon>Pseudomonadati</taxon>
        <taxon>Pseudomonadota</taxon>
        <taxon>Alphaproteobacteria</taxon>
        <taxon>Hyphomicrobiales</taxon>
        <taxon>Rhizobiaceae</taxon>
        <taxon>Rhizobium/Agrobacterium group</taxon>
        <taxon>Rhizobium</taxon>
    </lineage>
</organism>
<name>A0A3R9B035_9HYPH</name>
<dbReference type="Proteomes" id="UP000277279">
    <property type="component" value="Unassembled WGS sequence"/>
</dbReference>